<dbReference type="PANTHER" id="PTHR42771:SF2">
    <property type="entry name" value="IRON(3+)-HYDROXAMATE IMPORT ATP-BINDING PROTEIN FHUC"/>
    <property type="match status" value="1"/>
</dbReference>
<dbReference type="Gene3D" id="3.40.50.300">
    <property type="entry name" value="P-loop containing nucleotide triphosphate hydrolases"/>
    <property type="match status" value="2"/>
</dbReference>
<evidence type="ECO:0000259" key="8">
    <source>
        <dbReference type="SMART" id="SM00382"/>
    </source>
</evidence>
<comment type="caution">
    <text evidence="9">The sequence shown here is derived from an EMBL/GenBank/DDBJ whole genome shotgun (WGS) entry which is preliminary data.</text>
</comment>
<keyword evidence="6" id="KW-0406">Ion transport</keyword>
<keyword evidence="2" id="KW-0813">Transport</keyword>
<feature type="domain" description="AAA+ ATPase" evidence="8">
    <location>
        <begin position="34"/>
        <end position="210"/>
    </location>
</feature>
<dbReference type="Pfam" id="PF13304">
    <property type="entry name" value="AAA_21"/>
    <property type="match status" value="1"/>
</dbReference>
<evidence type="ECO:0000256" key="3">
    <source>
        <dbReference type="ARBA" id="ARBA00022475"/>
    </source>
</evidence>
<evidence type="ECO:0000256" key="2">
    <source>
        <dbReference type="ARBA" id="ARBA00022448"/>
    </source>
</evidence>
<dbReference type="EMBL" id="BAAAZO010000004">
    <property type="protein sequence ID" value="GAA3610675.1"/>
    <property type="molecule type" value="Genomic_DNA"/>
</dbReference>
<keyword evidence="4" id="KW-0410">Iron transport</keyword>
<dbReference type="SUPFAM" id="SSF52540">
    <property type="entry name" value="P-loop containing nucleoside triphosphate hydrolases"/>
    <property type="match status" value="1"/>
</dbReference>
<dbReference type="InterPro" id="IPR003959">
    <property type="entry name" value="ATPase_AAA_core"/>
</dbReference>
<comment type="subcellular location">
    <subcellularLocation>
        <location evidence="1">Cell membrane</location>
        <topology evidence="1">Peripheral membrane protein</topology>
    </subcellularLocation>
</comment>
<name>A0ABP6ZJG2_9ACTN</name>
<keyword evidence="10" id="KW-1185">Reference proteome</keyword>
<evidence type="ECO:0000256" key="5">
    <source>
        <dbReference type="ARBA" id="ARBA00023004"/>
    </source>
</evidence>
<reference evidence="10" key="1">
    <citation type="journal article" date="2019" name="Int. J. Syst. Evol. Microbiol.">
        <title>The Global Catalogue of Microorganisms (GCM) 10K type strain sequencing project: providing services to taxonomists for standard genome sequencing and annotation.</title>
        <authorList>
            <consortium name="The Broad Institute Genomics Platform"/>
            <consortium name="The Broad Institute Genome Sequencing Center for Infectious Disease"/>
            <person name="Wu L."/>
            <person name="Ma J."/>
        </authorList>
    </citation>
    <scope>NUCLEOTIDE SEQUENCE [LARGE SCALE GENOMIC DNA]</scope>
    <source>
        <strain evidence="10">JCM 16902</strain>
    </source>
</reference>
<keyword evidence="7" id="KW-0472">Membrane</keyword>
<accession>A0ABP6ZJG2</accession>
<evidence type="ECO:0000256" key="1">
    <source>
        <dbReference type="ARBA" id="ARBA00004202"/>
    </source>
</evidence>
<protein>
    <submittedName>
        <fullName evidence="9">AAA family ATPase</fullName>
    </submittedName>
</protein>
<evidence type="ECO:0000256" key="7">
    <source>
        <dbReference type="ARBA" id="ARBA00023136"/>
    </source>
</evidence>
<dbReference type="CDD" id="cd00267">
    <property type="entry name" value="ABC_ATPase"/>
    <property type="match status" value="1"/>
</dbReference>
<dbReference type="PANTHER" id="PTHR42771">
    <property type="entry name" value="IRON(3+)-HYDROXAMATE IMPORT ATP-BINDING PROTEIN FHUC"/>
    <property type="match status" value="1"/>
</dbReference>
<evidence type="ECO:0000313" key="9">
    <source>
        <dbReference type="EMBL" id="GAA3610675.1"/>
    </source>
</evidence>
<keyword evidence="3" id="KW-1003">Cell membrane</keyword>
<dbReference type="InterPro" id="IPR051535">
    <property type="entry name" value="Siderophore_ABC-ATPase"/>
</dbReference>
<dbReference type="Proteomes" id="UP001501074">
    <property type="component" value="Unassembled WGS sequence"/>
</dbReference>
<evidence type="ECO:0000256" key="4">
    <source>
        <dbReference type="ARBA" id="ARBA00022496"/>
    </source>
</evidence>
<evidence type="ECO:0000256" key="6">
    <source>
        <dbReference type="ARBA" id="ARBA00023065"/>
    </source>
</evidence>
<sequence>MLVRRAYVENADPERWPYTIPAVADLAERGLTFRKPITFLVGENGSGKSTVAEALAEAFGLDPYGGKAGTKYASSREKSELGQVLKLTTSLAGQQMMTGPRRARSGFFLRAETAMAMMSTYSDVPGYWSGQTDEMSHGEGFLTVLEAMFTRRGFYVLDEPESALSFNSSLRLVELFHRLGRAGAQVVCATHSPILASTPGAGIYEFGANGLTEVAWDDLMVVDHWRRYLNDPQAYLRHLL</sequence>
<dbReference type="SMART" id="SM00382">
    <property type="entry name" value="AAA"/>
    <property type="match status" value="1"/>
</dbReference>
<dbReference type="InterPro" id="IPR038729">
    <property type="entry name" value="Rad50/SbcC_AAA"/>
</dbReference>
<evidence type="ECO:0000313" key="10">
    <source>
        <dbReference type="Proteomes" id="UP001501074"/>
    </source>
</evidence>
<gene>
    <name evidence="9" type="ORF">GCM10022223_28470</name>
</gene>
<dbReference type="InterPro" id="IPR003593">
    <property type="entry name" value="AAA+_ATPase"/>
</dbReference>
<keyword evidence="5" id="KW-0408">Iron</keyword>
<dbReference type="InterPro" id="IPR027417">
    <property type="entry name" value="P-loop_NTPase"/>
</dbReference>
<dbReference type="RefSeq" id="WP_231482285.1">
    <property type="nucleotide sequence ID" value="NZ_BAAAZO010000004.1"/>
</dbReference>
<organism evidence="9 10">
    <name type="scientific">Kineosporia mesophila</name>
    <dbReference type="NCBI Taxonomy" id="566012"/>
    <lineage>
        <taxon>Bacteria</taxon>
        <taxon>Bacillati</taxon>
        <taxon>Actinomycetota</taxon>
        <taxon>Actinomycetes</taxon>
        <taxon>Kineosporiales</taxon>
        <taxon>Kineosporiaceae</taxon>
        <taxon>Kineosporia</taxon>
    </lineage>
</organism>
<dbReference type="Pfam" id="PF13476">
    <property type="entry name" value="AAA_23"/>
    <property type="match status" value="1"/>
</dbReference>
<proteinExistence type="predicted"/>